<dbReference type="InterPro" id="IPR002121">
    <property type="entry name" value="HRDC_dom"/>
</dbReference>
<dbReference type="Proteomes" id="UP000215374">
    <property type="component" value="Chromosome 1"/>
</dbReference>
<dbReference type="SMART" id="SM00341">
    <property type="entry name" value="HRDC"/>
    <property type="match status" value="1"/>
</dbReference>
<keyword evidence="3" id="KW-0378">Hydrolase</keyword>
<dbReference type="Gene3D" id="1.10.150.80">
    <property type="entry name" value="HRDC domain"/>
    <property type="match status" value="2"/>
</dbReference>
<dbReference type="EC" id="3.1.13.5" evidence="3"/>
<dbReference type="GO" id="GO:0000166">
    <property type="term" value="F:nucleotide binding"/>
    <property type="evidence" value="ECO:0007669"/>
    <property type="project" value="InterPro"/>
</dbReference>
<dbReference type="GO" id="GO:0033890">
    <property type="term" value="F:ribonuclease D activity"/>
    <property type="evidence" value="ECO:0007669"/>
    <property type="project" value="UniProtKB-EC"/>
</dbReference>
<dbReference type="InterPro" id="IPR051086">
    <property type="entry name" value="RNase_D-like"/>
</dbReference>
<feature type="compositionally biased region" description="Polar residues" evidence="1">
    <location>
        <begin position="300"/>
        <end position="309"/>
    </location>
</feature>
<dbReference type="InterPro" id="IPR036397">
    <property type="entry name" value="RNaseH_sf"/>
</dbReference>
<dbReference type="CDD" id="cd06142">
    <property type="entry name" value="RNaseD_exo"/>
    <property type="match status" value="1"/>
</dbReference>
<dbReference type="GO" id="GO:0006139">
    <property type="term" value="P:nucleobase-containing compound metabolic process"/>
    <property type="evidence" value="ECO:0007669"/>
    <property type="project" value="InterPro"/>
</dbReference>
<dbReference type="Pfam" id="PF18305">
    <property type="entry name" value="DNA_pol_A_exoN"/>
    <property type="match status" value="1"/>
</dbReference>
<feature type="domain" description="HRDC" evidence="2">
    <location>
        <begin position="214"/>
        <end position="293"/>
    </location>
</feature>
<dbReference type="Pfam" id="PF01612">
    <property type="entry name" value="DNA_pol_A_exo1"/>
    <property type="match status" value="1"/>
</dbReference>
<organism evidence="3 4">
    <name type="scientific">Corynebacterium imitans</name>
    <dbReference type="NCBI Taxonomy" id="156978"/>
    <lineage>
        <taxon>Bacteria</taxon>
        <taxon>Bacillati</taxon>
        <taxon>Actinomycetota</taxon>
        <taxon>Actinomycetes</taxon>
        <taxon>Mycobacteriales</taxon>
        <taxon>Corynebacteriaceae</taxon>
        <taxon>Corynebacterium</taxon>
    </lineage>
</organism>
<name>A0A239ZTP2_9CORY</name>
<dbReference type="PANTHER" id="PTHR47649">
    <property type="entry name" value="RIBONUCLEASE D"/>
    <property type="match status" value="1"/>
</dbReference>
<reference evidence="3 4" key="1">
    <citation type="submission" date="2017-06" db="EMBL/GenBank/DDBJ databases">
        <authorList>
            <consortium name="Pathogen Informatics"/>
        </authorList>
    </citation>
    <scope>NUCLEOTIDE SEQUENCE [LARGE SCALE GENOMIC DNA]</scope>
    <source>
        <strain evidence="3 4">NCTC13015</strain>
    </source>
</reference>
<dbReference type="InterPro" id="IPR002562">
    <property type="entry name" value="3'-5'_exonuclease_dom"/>
</dbReference>
<dbReference type="PROSITE" id="PS50967">
    <property type="entry name" value="HRDC"/>
    <property type="match status" value="1"/>
</dbReference>
<dbReference type="SUPFAM" id="SSF53098">
    <property type="entry name" value="Ribonuclease H-like"/>
    <property type="match status" value="1"/>
</dbReference>
<dbReference type="InterPro" id="IPR010997">
    <property type="entry name" value="HRDC-like_sf"/>
</dbReference>
<dbReference type="Gene3D" id="3.30.420.10">
    <property type="entry name" value="Ribonuclease H-like superfamily/Ribonuclease H"/>
    <property type="match status" value="1"/>
</dbReference>
<feature type="region of interest" description="Disordered" evidence="1">
    <location>
        <begin position="286"/>
        <end position="310"/>
    </location>
</feature>
<dbReference type="InterPro" id="IPR041605">
    <property type="entry name" value="Exo_C"/>
</dbReference>
<dbReference type="InterPro" id="IPR044876">
    <property type="entry name" value="HRDC_dom_sf"/>
</dbReference>
<dbReference type="EMBL" id="LT906467">
    <property type="protein sequence ID" value="SNV74158.1"/>
    <property type="molecule type" value="Genomic_DNA"/>
</dbReference>
<dbReference type="Pfam" id="PF00570">
    <property type="entry name" value="HRDC"/>
    <property type="match status" value="1"/>
</dbReference>
<dbReference type="SUPFAM" id="SSF47819">
    <property type="entry name" value="HRDC-like"/>
    <property type="match status" value="1"/>
</dbReference>
<dbReference type="PANTHER" id="PTHR47649:SF1">
    <property type="entry name" value="RIBONUCLEASE D"/>
    <property type="match status" value="1"/>
</dbReference>
<sequence>MSQQLQYELIDEPAGFHRAAARLLAGRGPFAVDTERASTFRYDDRAFLVQVYRPGAGTFLLAPEGHRDEFKEVFAPVLNHGTWILHAAGEDLPSLAELGLFAGALFDTELAGRIVGFDRTNLGAMVEEFVGIHLEKGHGREDWSTVPLPRAWQDYAALDVLYLHDLADALTCLLAEDGKLDIAEQEFAHILRTRSQAPEAGTWRDVKGVSRFNSPESLQLARALWEHRDALARKNDRSPMRLLPNKVLVDIAANRPRSVAEIRATPGFPRRRRGAAERCASVLETARAQDPATWPRPERNTSGMPSTSTLKKHYPQAWECIVATRSAVEELAAELDLNTSTLLTTKTLRTVLWSAMHADSAWDIDQAYAALAAAGARPWQCEMVAPIIVAAKAHDVPTPPERA</sequence>
<evidence type="ECO:0000313" key="4">
    <source>
        <dbReference type="Proteomes" id="UP000215374"/>
    </source>
</evidence>
<evidence type="ECO:0000259" key="2">
    <source>
        <dbReference type="PROSITE" id="PS50967"/>
    </source>
</evidence>
<proteinExistence type="predicted"/>
<protein>
    <submittedName>
        <fullName evidence="3">Ribonuclease D protein</fullName>
        <ecNumber evidence="3">3.1.13.5</ecNumber>
    </submittedName>
</protein>
<gene>
    <name evidence="3" type="primary">rnd</name>
    <name evidence="3" type="ORF">SAMEA4535761_01486</name>
</gene>
<dbReference type="SMART" id="SM00474">
    <property type="entry name" value="35EXOc"/>
    <property type="match status" value="1"/>
</dbReference>
<dbReference type="AlphaFoldDB" id="A0A239ZTP2"/>
<evidence type="ECO:0000256" key="1">
    <source>
        <dbReference type="SAM" id="MobiDB-lite"/>
    </source>
</evidence>
<accession>A0A239ZTP2</accession>
<dbReference type="GO" id="GO:0008408">
    <property type="term" value="F:3'-5' exonuclease activity"/>
    <property type="evidence" value="ECO:0007669"/>
    <property type="project" value="InterPro"/>
</dbReference>
<dbReference type="InterPro" id="IPR012337">
    <property type="entry name" value="RNaseH-like_sf"/>
</dbReference>
<evidence type="ECO:0000313" key="3">
    <source>
        <dbReference type="EMBL" id="SNV74158.1"/>
    </source>
</evidence>
<dbReference type="GO" id="GO:0003676">
    <property type="term" value="F:nucleic acid binding"/>
    <property type="evidence" value="ECO:0007669"/>
    <property type="project" value="InterPro"/>
</dbReference>
<dbReference type="RefSeq" id="WP_231910275.1">
    <property type="nucleotide sequence ID" value="NZ_CP009211.1"/>
</dbReference>